<dbReference type="InterPro" id="IPR009922">
    <property type="entry name" value="DUF1457"/>
</dbReference>
<comment type="caution">
    <text evidence="1">The sequence shown here is derived from an EMBL/GenBank/DDBJ whole genome shotgun (WGS) entry which is preliminary data.</text>
</comment>
<reference evidence="1 2" key="1">
    <citation type="submission" date="2016-10" db="EMBL/GenBank/DDBJ databases">
        <authorList>
            <person name="Varghese N."/>
            <person name="Submissions S."/>
        </authorList>
    </citation>
    <scope>NUCLEOTIDE SEQUENCE [LARGE SCALE GENOMIC DNA]</scope>
    <source>
        <strain evidence="1 2">DSM 18839</strain>
    </source>
</reference>
<dbReference type="Pfam" id="PF07310">
    <property type="entry name" value="PAS_5"/>
    <property type="match status" value="1"/>
</dbReference>
<protein>
    <submittedName>
        <fullName evidence="1">PAS domain-containing protein</fullName>
    </submittedName>
</protein>
<evidence type="ECO:0000313" key="2">
    <source>
        <dbReference type="Proteomes" id="UP000198615"/>
    </source>
</evidence>
<sequence length="176" mass="19723">MTDLGLNPTLQTFADHWAALPKTGLVPHRRDFHPERLGRALAHMVVHELISPTDIRLRIVGTVIGRAYDEEITGRNYLDMVPADRRKAAARPFFAACATPCGMYTRMRSVAWRGLTMERVSLGFPVRDDTGVRWFYSCSTTEPSQEPDFDFGNDGVATVTEVLDRRFLDIGAGIPD</sequence>
<organism evidence="1 2">
    <name type="scientific">Thalassobaculum litoreum DSM 18839</name>
    <dbReference type="NCBI Taxonomy" id="1123362"/>
    <lineage>
        <taxon>Bacteria</taxon>
        <taxon>Pseudomonadati</taxon>
        <taxon>Pseudomonadota</taxon>
        <taxon>Alphaproteobacteria</taxon>
        <taxon>Rhodospirillales</taxon>
        <taxon>Thalassobaculaceae</taxon>
        <taxon>Thalassobaculum</taxon>
    </lineage>
</organism>
<keyword evidence="2" id="KW-1185">Reference proteome</keyword>
<dbReference type="RefSeq" id="WP_175474085.1">
    <property type="nucleotide sequence ID" value="NZ_FNBW01000002.1"/>
</dbReference>
<name>A0A8G2BES7_9PROT</name>
<dbReference type="EMBL" id="FNBW01000002">
    <property type="protein sequence ID" value="SDF24933.1"/>
    <property type="molecule type" value="Genomic_DNA"/>
</dbReference>
<dbReference type="Proteomes" id="UP000198615">
    <property type="component" value="Unassembled WGS sequence"/>
</dbReference>
<proteinExistence type="predicted"/>
<dbReference type="AlphaFoldDB" id="A0A8G2BES7"/>
<accession>A0A8G2BES7</accession>
<evidence type="ECO:0000313" key="1">
    <source>
        <dbReference type="EMBL" id="SDF24933.1"/>
    </source>
</evidence>
<gene>
    <name evidence="1" type="ORF">SAMN05660686_00739</name>
</gene>